<organism evidence="10 11">
    <name type="scientific">Gymnopus androsaceus JB14</name>
    <dbReference type="NCBI Taxonomy" id="1447944"/>
    <lineage>
        <taxon>Eukaryota</taxon>
        <taxon>Fungi</taxon>
        <taxon>Dikarya</taxon>
        <taxon>Basidiomycota</taxon>
        <taxon>Agaricomycotina</taxon>
        <taxon>Agaricomycetes</taxon>
        <taxon>Agaricomycetidae</taxon>
        <taxon>Agaricales</taxon>
        <taxon>Marasmiineae</taxon>
        <taxon>Omphalotaceae</taxon>
        <taxon>Gymnopus</taxon>
    </lineage>
</organism>
<feature type="compositionally biased region" description="Pro residues" evidence="8">
    <location>
        <begin position="641"/>
        <end position="653"/>
    </location>
</feature>
<dbReference type="Proteomes" id="UP000799118">
    <property type="component" value="Unassembled WGS sequence"/>
</dbReference>
<dbReference type="InterPro" id="IPR044066">
    <property type="entry name" value="TRIAD_supradom"/>
</dbReference>
<feature type="region of interest" description="Disordered" evidence="8">
    <location>
        <begin position="11"/>
        <end position="96"/>
    </location>
</feature>
<feature type="region of interest" description="Disordered" evidence="8">
    <location>
        <begin position="169"/>
        <end position="201"/>
    </location>
</feature>
<dbReference type="PROSITE" id="PS51873">
    <property type="entry name" value="TRIAD"/>
    <property type="match status" value="1"/>
</dbReference>
<dbReference type="AlphaFoldDB" id="A0A6A4I6M2"/>
<evidence type="ECO:0000256" key="6">
    <source>
        <dbReference type="ARBA" id="ARBA00022786"/>
    </source>
</evidence>
<feature type="compositionally biased region" description="Pro residues" evidence="8">
    <location>
        <begin position="78"/>
        <end position="91"/>
    </location>
</feature>
<dbReference type="Gene3D" id="3.30.40.10">
    <property type="entry name" value="Zinc/RING finger domain, C3HC4 (zinc finger)"/>
    <property type="match status" value="1"/>
</dbReference>
<keyword evidence="3" id="KW-0479">Metal-binding</keyword>
<dbReference type="Gene3D" id="1.20.120.1750">
    <property type="match status" value="1"/>
</dbReference>
<comment type="pathway">
    <text evidence="1">Protein modification; protein ubiquitination.</text>
</comment>
<keyword evidence="4" id="KW-0677">Repeat</keyword>
<dbReference type="PANTHER" id="PTHR22770">
    <property type="entry name" value="UBIQUITIN CONJUGATING ENZYME 7 INTERACTING PROTEIN-RELATED"/>
    <property type="match status" value="1"/>
</dbReference>
<dbReference type="GO" id="GO:0008270">
    <property type="term" value="F:zinc ion binding"/>
    <property type="evidence" value="ECO:0007669"/>
    <property type="project" value="UniProtKB-KW"/>
</dbReference>
<gene>
    <name evidence="10" type="ORF">BT96DRAFT_987501</name>
</gene>
<evidence type="ECO:0000313" key="11">
    <source>
        <dbReference type="Proteomes" id="UP000799118"/>
    </source>
</evidence>
<dbReference type="Pfam" id="PF26200">
    <property type="entry name" value="Rcat_RNF216"/>
    <property type="match status" value="1"/>
</dbReference>
<evidence type="ECO:0000256" key="1">
    <source>
        <dbReference type="ARBA" id="ARBA00004906"/>
    </source>
</evidence>
<keyword evidence="7" id="KW-0862">Zinc</keyword>
<feature type="domain" description="RING-type" evidence="9">
    <location>
        <begin position="317"/>
        <end position="531"/>
    </location>
</feature>
<dbReference type="PANTHER" id="PTHR22770:SF47">
    <property type="entry name" value="E3 UBIQUITIN-PROTEIN LIGASE RNF216"/>
    <property type="match status" value="1"/>
</dbReference>
<keyword evidence="5" id="KW-0863">Zinc-finger</keyword>
<dbReference type="InterPro" id="IPR047544">
    <property type="entry name" value="RING-HC_RBR_RNF216"/>
</dbReference>
<evidence type="ECO:0000256" key="2">
    <source>
        <dbReference type="ARBA" id="ARBA00022679"/>
    </source>
</evidence>
<evidence type="ECO:0000256" key="5">
    <source>
        <dbReference type="ARBA" id="ARBA00022771"/>
    </source>
</evidence>
<keyword evidence="2" id="KW-0808">Transferase</keyword>
<sequence>MGFPFLTISLSSQTLTTTNDHALSKNRSRSTQPGPSRSRNQLAPFASASTENMPSSSAQRAVKPANPLGLLPSGDENNPPPRKSDPPPLRPDLPLEMEEVPMDQLKAAEDPVEPEPEPEQDIASKMLAQVLEVVPDVQPEHAAELISQHSTAHPDEVVQAVIHTLFETPSYPKVDRKGKRKATDQDEGEHKRPRLDEPDYAQLNRPFKGGVHYSDLSMEQLMVDFPDIPKPHIRKILYGHKCLYAPTHLHFLAEKERGPPFPYIPKKIAYKLSGKGKRRELVDAEFNIERAWLLEKLKSKEVEMVAEQQAIEEECEDGIECGCCFSTYPFDKIIQCPDAHLFCSECMTSYAENLLGAHNININCMDQSGCKLPFPVSELRRFLPEKLMDLYEKVKQRKEIEAAGLDGWKNVLFATTSALSRIPTKNSFDVATKKTVEPLFVGNDHLPKSCKEMEEDKLLDGRHLIEEATPQLALSMRNCPHCSKSFIKEDGCNKMKCPNCGTLSCYVCQKQISGYDHFNQSVPGAPVAATSSSKTCPLWEPVEVRHAAEVKAAAEKALEDYKRDNPDVSQSDIRVDIPASPPRARPVVDAQGYGLPGMPRQNPYAQVPAPYPHYNPVHAPVLNQHGAINLQLGYQHLLRAMPPPVPAPAPPPPARRRGRAAKRR</sequence>
<evidence type="ECO:0000256" key="4">
    <source>
        <dbReference type="ARBA" id="ARBA00022737"/>
    </source>
</evidence>
<evidence type="ECO:0000256" key="8">
    <source>
        <dbReference type="SAM" id="MobiDB-lite"/>
    </source>
</evidence>
<protein>
    <recommendedName>
        <fullName evidence="9">RING-type domain-containing protein</fullName>
    </recommendedName>
</protein>
<evidence type="ECO:0000256" key="3">
    <source>
        <dbReference type="ARBA" id="ARBA00022723"/>
    </source>
</evidence>
<evidence type="ECO:0000259" key="9">
    <source>
        <dbReference type="PROSITE" id="PS51873"/>
    </source>
</evidence>
<feature type="region of interest" description="Disordered" evidence="8">
    <location>
        <begin position="563"/>
        <end position="586"/>
    </location>
</feature>
<evidence type="ECO:0000256" key="7">
    <source>
        <dbReference type="ARBA" id="ARBA00022833"/>
    </source>
</evidence>
<dbReference type="GO" id="GO:0016740">
    <property type="term" value="F:transferase activity"/>
    <property type="evidence" value="ECO:0007669"/>
    <property type="project" value="UniProtKB-KW"/>
</dbReference>
<proteinExistence type="predicted"/>
<dbReference type="InterPro" id="IPR047546">
    <property type="entry name" value="Rcat_RBR_RNF216"/>
</dbReference>
<dbReference type="Pfam" id="PF26191">
    <property type="entry name" value="RING-HC_RBR_RNF216"/>
    <property type="match status" value="1"/>
</dbReference>
<dbReference type="SUPFAM" id="SSF57850">
    <property type="entry name" value="RING/U-box"/>
    <property type="match status" value="2"/>
</dbReference>
<accession>A0A6A4I6M2</accession>
<dbReference type="InterPro" id="IPR013083">
    <property type="entry name" value="Znf_RING/FYVE/PHD"/>
</dbReference>
<name>A0A6A4I6M2_9AGAR</name>
<dbReference type="CDD" id="cd16630">
    <property type="entry name" value="RING-HC_RBR_RNF216"/>
    <property type="match status" value="1"/>
</dbReference>
<feature type="compositionally biased region" description="Basic and acidic residues" evidence="8">
    <location>
        <begin position="181"/>
        <end position="197"/>
    </location>
</feature>
<dbReference type="CDD" id="cd20353">
    <property type="entry name" value="Rcat_RBR_RNF216"/>
    <property type="match status" value="1"/>
</dbReference>
<dbReference type="OrthoDB" id="10009520at2759"/>
<keyword evidence="11" id="KW-1185">Reference proteome</keyword>
<keyword evidence="6" id="KW-0833">Ubl conjugation pathway</keyword>
<feature type="compositionally biased region" description="Polar residues" evidence="8">
    <location>
        <begin position="29"/>
        <end position="59"/>
    </location>
</feature>
<feature type="region of interest" description="Disordered" evidence="8">
    <location>
        <begin position="641"/>
        <end position="664"/>
    </location>
</feature>
<dbReference type="EMBL" id="ML769402">
    <property type="protein sequence ID" value="KAE9406359.1"/>
    <property type="molecule type" value="Genomic_DNA"/>
</dbReference>
<feature type="compositionally biased region" description="Basic residues" evidence="8">
    <location>
        <begin position="654"/>
        <end position="664"/>
    </location>
</feature>
<evidence type="ECO:0000313" key="10">
    <source>
        <dbReference type="EMBL" id="KAE9406359.1"/>
    </source>
</evidence>
<reference evidence="10" key="1">
    <citation type="journal article" date="2019" name="Environ. Microbiol.">
        <title>Fungal ecological strategies reflected in gene transcription - a case study of two litter decomposers.</title>
        <authorList>
            <person name="Barbi F."/>
            <person name="Kohler A."/>
            <person name="Barry K."/>
            <person name="Baskaran P."/>
            <person name="Daum C."/>
            <person name="Fauchery L."/>
            <person name="Ihrmark K."/>
            <person name="Kuo A."/>
            <person name="LaButti K."/>
            <person name="Lipzen A."/>
            <person name="Morin E."/>
            <person name="Grigoriev I.V."/>
            <person name="Henrissat B."/>
            <person name="Lindahl B."/>
            <person name="Martin F."/>
        </authorList>
    </citation>
    <scope>NUCLEOTIDE SEQUENCE</scope>
    <source>
        <strain evidence="10">JB14</strain>
    </source>
</reference>
<dbReference type="InterPro" id="IPR051628">
    <property type="entry name" value="LUBAC_E3_Ligases"/>
</dbReference>